<dbReference type="Gene3D" id="3.30.420.110">
    <property type="entry name" value="MutS, connector domain"/>
    <property type="match status" value="1"/>
</dbReference>
<comment type="similarity">
    <text evidence="1">Belongs to the DNA mismatch repair MutS family.</text>
</comment>
<dbReference type="GO" id="GO:0030983">
    <property type="term" value="F:mismatched DNA binding"/>
    <property type="evidence" value="ECO:0007669"/>
    <property type="project" value="InterPro"/>
</dbReference>
<evidence type="ECO:0000313" key="8">
    <source>
        <dbReference type="Proteomes" id="UP000046392"/>
    </source>
</evidence>
<dbReference type="SMART" id="SM00533">
    <property type="entry name" value="MUTSd"/>
    <property type="match status" value="1"/>
</dbReference>
<dbReference type="GO" id="GO:0005524">
    <property type="term" value="F:ATP binding"/>
    <property type="evidence" value="ECO:0007669"/>
    <property type="project" value="UniProtKB-KW"/>
</dbReference>
<keyword evidence="3" id="KW-0067">ATP-binding</keyword>
<dbReference type="InterPro" id="IPR027417">
    <property type="entry name" value="P-loop_NTPase"/>
</dbReference>
<dbReference type="Pfam" id="PF00488">
    <property type="entry name" value="MutS_V"/>
    <property type="match status" value="1"/>
</dbReference>
<dbReference type="GO" id="GO:0006298">
    <property type="term" value="P:mismatch repair"/>
    <property type="evidence" value="ECO:0007669"/>
    <property type="project" value="InterPro"/>
</dbReference>
<keyword evidence="5" id="KW-0469">Meiosis</keyword>
<reference evidence="9" key="1">
    <citation type="submission" date="2017-02" db="UniProtKB">
        <authorList>
            <consortium name="WormBaseParasite"/>
        </authorList>
    </citation>
    <scope>IDENTIFICATION</scope>
</reference>
<evidence type="ECO:0000259" key="6">
    <source>
        <dbReference type="SMART" id="SM00533"/>
    </source>
</evidence>
<protein>
    <submittedName>
        <fullName evidence="9">DNA_MISMATCH_REPAIR_2 domain-containing protein</fullName>
    </submittedName>
</protein>
<keyword evidence="4" id="KW-0238">DNA-binding</keyword>
<dbReference type="InterPro" id="IPR036678">
    <property type="entry name" value="MutS_con_dom_sf"/>
</dbReference>
<dbReference type="InterPro" id="IPR007696">
    <property type="entry name" value="DNA_mismatch_repair_MutS_core"/>
</dbReference>
<dbReference type="WBParaSite" id="SPAL_0000787500.1">
    <property type="protein sequence ID" value="SPAL_0000787500.1"/>
    <property type="gene ID" value="SPAL_0000787500"/>
</dbReference>
<dbReference type="InterPro" id="IPR045076">
    <property type="entry name" value="MutS"/>
</dbReference>
<dbReference type="SMART" id="SM00534">
    <property type="entry name" value="MUTSac"/>
    <property type="match status" value="1"/>
</dbReference>
<dbReference type="PIRSF" id="PIRSF005813">
    <property type="entry name" value="MSH2"/>
    <property type="match status" value="1"/>
</dbReference>
<dbReference type="InterPro" id="IPR011184">
    <property type="entry name" value="DNA_mismatch_repair_Msh2"/>
</dbReference>
<dbReference type="PANTHER" id="PTHR11361">
    <property type="entry name" value="DNA MISMATCH REPAIR PROTEIN MUTS FAMILY MEMBER"/>
    <property type="match status" value="1"/>
</dbReference>
<dbReference type="GO" id="GO:0140664">
    <property type="term" value="F:ATP-dependent DNA damage sensor activity"/>
    <property type="evidence" value="ECO:0007669"/>
    <property type="project" value="InterPro"/>
</dbReference>
<evidence type="ECO:0000256" key="5">
    <source>
        <dbReference type="ARBA" id="ARBA00023254"/>
    </source>
</evidence>
<sequence length="846" mass="96137">MKRGYPSTESFSGNFTKLSYIESSKSYDIEFVDITNISEKLKGKPKYCFRKDSTNLNNTSVTNVSNLTGRNNVIAIYRGRSEDKCEVGIAYMDFRTATLNLCQFIDTPTFEILKIRLSMLDPLEVLLCDPTEDTGSHTDVIIEIAKDVCSGPEIMAISRKFFDDVKGTRLIESVASPEASNIDKTTMKQYLCISAAYCLISYLEQILNLSYAAESMQVLYECLKDRCMIDLQTCKNLNVIKDLKEKATANKNMVISKTLFSVLNTCSTDGGEKTLRSNLLQPSCHLETITKRQNAIEELKLNENLLFKIRSQLTHVKNMEFIIASCVHIDKKNETCASRRKIQELINLRETLDKVNSMRKLVTPIKCDVISNLAKALYDKRLEEILNLISQKIDIDFKDQRNVNQFVKKNFILYAVKSENKILKIARETFEQIISEAEALTEKEVNNLANCRLNFTTSRGFFYVIQTNGIPTRSNIPAMFLNICVKSTNITFTSRGLIKLSDRINDCINEILIFSNTIIDDVLLSIRKLIPILYKVSEFISYLDFICALSYYSINRNTVKPTFSNCLIVEKGRHPLLEIQEKVVPNDVYIAPETCFMLITGPNMSGKTTYMKQVCLLQILAQMGCMIPADSGKFPVFKRIFSRLSYNDDIVTKLSGFAMEMSEIRPILKNADEKSLIAIDELGRSTSTEEGLAISYAIIEQLIASRSFTIFATHFLNLSKMALSFSSIENYHFSSDETNNVNDVSCRSNAFVIKKGQYEGPLFGFSLASACGFPNDVVESAKKTAEGIRNEELKKYRTNEKFIYERRLIKLGYKLKRCISIADQHDPSEIADYLRNLKNEYLKQSL</sequence>
<feature type="domain" description="DNA mismatch repair proteins mutS family" evidence="7">
    <location>
        <begin position="594"/>
        <end position="786"/>
    </location>
</feature>
<dbReference type="InterPro" id="IPR000432">
    <property type="entry name" value="DNA_mismatch_repair_MutS_C"/>
</dbReference>
<evidence type="ECO:0000256" key="4">
    <source>
        <dbReference type="ARBA" id="ARBA00023125"/>
    </source>
</evidence>
<dbReference type="GO" id="GO:0005634">
    <property type="term" value="C:nucleus"/>
    <property type="evidence" value="ECO:0007669"/>
    <property type="project" value="TreeGrafter"/>
</dbReference>
<keyword evidence="8" id="KW-1185">Reference proteome</keyword>
<feature type="domain" description="DNA mismatch repair protein MutS core" evidence="6">
    <location>
        <begin position="254"/>
        <end position="580"/>
    </location>
</feature>
<keyword evidence="2" id="KW-0547">Nucleotide-binding</keyword>
<dbReference type="AlphaFoldDB" id="A0A0N5BPP9"/>
<organism evidence="8 9">
    <name type="scientific">Strongyloides papillosus</name>
    <name type="common">Intestinal threadworm</name>
    <dbReference type="NCBI Taxonomy" id="174720"/>
    <lineage>
        <taxon>Eukaryota</taxon>
        <taxon>Metazoa</taxon>
        <taxon>Ecdysozoa</taxon>
        <taxon>Nematoda</taxon>
        <taxon>Chromadorea</taxon>
        <taxon>Rhabditida</taxon>
        <taxon>Tylenchina</taxon>
        <taxon>Panagrolaimomorpha</taxon>
        <taxon>Strongyloidoidea</taxon>
        <taxon>Strongyloididae</taxon>
        <taxon>Strongyloides</taxon>
    </lineage>
</organism>
<dbReference type="STRING" id="174720.A0A0N5BPP9"/>
<dbReference type="Gene3D" id="1.10.1420.10">
    <property type="match status" value="2"/>
</dbReference>
<name>A0A0N5BPP9_STREA</name>
<dbReference type="PANTHER" id="PTHR11361:SF21">
    <property type="entry name" value="MUTS PROTEIN HOMOLOG 4"/>
    <property type="match status" value="1"/>
</dbReference>
<dbReference type="InterPro" id="IPR036187">
    <property type="entry name" value="DNA_mismatch_repair_MutS_sf"/>
</dbReference>
<dbReference type="Pfam" id="PF05192">
    <property type="entry name" value="MutS_III"/>
    <property type="match status" value="1"/>
</dbReference>
<evidence type="ECO:0000256" key="2">
    <source>
        <dbReference type="ARBA" id="ARBA00022741"/>
    </source>
</evidence>
<dbReference type="FunFam" id="3.40.50.300:FF:000870">
    <property type="entry name" value="MutS protein homolog 4"/>
    <property type="match status" value="1"/>
</dbReference>
<evidence type="ECO:0000256" key="1">
    <source>
        <dbReference type="ARBA" id="ARBA00006271"/>
    </source>
</evidence>
<dbReference type="Pfam" id="PF05188">
    <property type="entry name" value="MutS_II"/>
    <property type="match status" value="1"/>
</dbReference>
<dbReference type="Proteomes" id="UP000046392">
    <property type="component" value="Unplaced"/>
</dbReference>
<evidence type="ECO:0000256" key="3">
    <source>
        <dbReference type="ARBA" id="ARBA00022840"/>
    </source>
</evidence>
<evidence type="ECO:0000259" key="7">
    <source>
        <dbReference type="SMART" id="SM00534"/>
    </source>
</evidence>
<accession>A0A0N5BPP9</accession>
<proteinExistence type="inferred from homology"/>
<dbReference type="InterPro" id="IPR007860">
    <property type="entry name" value="DNA_mmatch_repair_MutS_con_dom"/>
</dbReference>
<dbReference type="SUPFAM" id="SSF52540">
    <property type="entry name" value="P-loop containing nucleoside triphosphate hydrolases"/>
    <property type="match status" value="1"/>
</dbReference>
<evidence type="ECO:0000313" key="9">
    <source>
        <dbReference type="WBParaSite" id="SPAL_0000787500.1"/>
    </source>
</evidence>
<dbReference type="GO" id="GO:0007131">
    <property type="term" value="P:reciprocal meiotic recombination"/>
    <property type="evidence" value="ECO:0007669"/>
    <property type="project" value="TreeGrafter"/>
</dbReference>
<dbReference type="SUPFAM" id="SSF48334">
    <property type="entry name" value="DNA repair protein MutS, domain III"/>
    <property type="match status" value="1"/>
</dbReference>
<dbReference type="Gene3D" id="3.40.50.300">
    <property type="entry name" value="P-loop containing nucleotide triphosphate hydrolases"/>
    <property type="match status" value="1"/>
</dbReference>